<reference evidence="1 2" key="1">
    <citation type="submission" date="2014-02" db="EMBL/GenBank/DDBJ databases">
        <title>Draft genome sequence of Lysinibacillus boronitolerans NBRC 103108.</title>
        <authorList>
            <person name="Zhang F."/>
            <person name="Wang G."/>
            <person name="Zhang L."/>
        </authorList>
    </citation>
    <scope>NUCLEOTIDE SEQUENCE [LARGE SCALE GENOMIC DNA]</scope>
    <source>
        <strain evidence="1 2">NBRC 103108</strain>
    </source>
</reference>
<keyword evidence="2" id="KW-1185">Reference proteome</keyword>
<proteinExistence type="predicted"/>
<protein>
    <submittedName>
        <fullName evidence="1">Uncharacterized protein</fullName>
    </submittedName>
</protein>
<evidence type="ECO:0000313" key="2">
    <source>
        <dbReference type="Proteomes" id="UP000030487"/>
    </source>
</evidence>
<sequence>MLEIIEQQYKLNEPAPSQCSYCGEEKEFLMVKPVAMAFNGEVHANVNMTKSTKWLCLDCLSMEIGIMGHSVDIHEYE</sequence>
<name>A0ABR4Y457_9BACI</name>
<gene>
    <name evidence="1" type="ORF">CD31_02360</name>
</gene>
<organism evidence="1 2">
    <name type="scientific">Lysinibacillus boronitolerans JCM 21713 = 10a = NBRC 103108</name>
    <dbReference type="NCBI Taxonomy" id="1294264"/>
    <lineage>
        <taxon>Bacteria</taxon>
        <taxon>Bacillati</taxon>
        <taxon>Bacillota</taxon>
        <taxon>Bacilli</taxon>
        <taxon>Bacillales</taxon>
        <taxon>Bacillaceae</taxon>
        <taxon>Lysinibacillus</taxon>
    </lineage>
</organism>
<comment type="caution">
    <text evidence="1">The sequence shown here is derived from an EMBL/GenBank/DDBJ whole genome shotgun (WGS) entry which is preliminary data.</text>
</comment>
<dbReference type="Proteomes" id="UP000030487">
    <property type="component" value="Unassembled WGS sequence"/>
</dbReference>
<accession>A0ABR4Y457</accession>
<dbReference type="RefSeq" id="WP_036075493.1">
    <property type="nucleotide sequence ID" value="NZ_AVCW01000027.1"/>
</dbReference>
<dbReference type="EMBL" id="JPVR01000055">
    <property type="protein sequence ID" value="KGR88846.1"/>
    <property type="molecule type" value="Genomic_DNA"/>
</dbReference>
<evidence type="ECO:0000313" key="1">
    <source>
        <dbReference type="EMBL" id="KGR88846.1"/>
    </source>
</evidence>